<protein>
    <submittedName>
        <fullName evidence="2">Uncharacterized protein</fullName>
    </submittedName>
</protein>
<evidence type="ECO:0000313" key="3">
    <source>
        <dbReference type="Proteomes" id="UP001233999"/>
    </source>
</evidence>
<sequence>SARKSKLEHALDQKEEKRETKVNMKGEHEDSNTTKRIKHKVVVVGFGSLEREDGRSYKNPLKLQQN</sequence>
<feature type="non-terminal residue" evidence="2">
    <location>
        <position position="66"/>
    </location>
</feature>
<reference evidence="2" key="1">
    <citation type="journal article" date="2023" name="IScience">
        <title>Live-bearing cockroach genome reveals convergent evolutionary mechanisms linked to viviparity in insects and beyond.</title>
        <authorList>
            <person name="Fouks B."/>
            <person name="Harrison M.C."/>
            <person name="Mikhailova A.A."/>
            <person name="Marchal E."/>
            <person name="English S."/>
            <person name="Carruthers M."/>
            <person name="Jennings E.C."/>
            <person name="Chiamaka E.L."/>
            <person name="Frigard R.A."/>
            <person name="Pippel M."/>
            <person name="Attardo G.M."/>
            <person name="Benoit J.B."/>
            <person name="Bornberg-Bauer E."/>
            <person name="Tobe S.S."/>
        </authorList>
    </citation>
    <scope>NUCLEOTIDE SEQUENCE</scope>
    <source>
        <strain evidence="2">Stay&amp;Tobe</strain>
    </source>
</reference>
<feature type="compositionally biased region" description="Basic and acidic residues" evidence="1">
    <location>
        <begin position="1"/>
        <end position="33"/>
    </location>
</feature>
<dbReference type="EMBL" id="JASPKZ010001617">
    <property type="protein sequence ID" value="KAJ9597336.1"/>
    <property type="molecule type" value="Genomic_DNA"/>
</dbReference>
<reference evidence="2" key="2">
    <citation type="submission" date="2023-05" db="EMBL/GenBank/DDBJ databases">
        <authorList>
            <person name="Fouks B."/>
        </authorList>
    </citation>
    <scope>NUCLEOTIDE SEQUENCE</scope>
    <source>
        <strain evidence="2">Stay&amp;Tobe</strain>
        <tissue evidence="2">Testes</tissue>
    </source>
</reference>
<proteinExistence type="predicted"/>
<feature type="region of interest" description="Disordered" evidence="1">
    <location>
        <begin position="1"/>
        <end position="34"/>
    </location>
</feature>
<evidence type="ECO:0000256" key="1">
    <source>
        <dbReference type="SAM" id="MobiDB-lite"/>
    </source>
</evidence>
<evidence type="ECO:0000313" key="2">
    <source>
        <dbReference type="EMBL" id="KAJ9597336.1"/>
    </source>
</evidence>
<dbReference type="AlphaFoldDB" id="A0AAD8AE32"/>
<organism evidence="2 3">
    <name type="scientific">Diploptera punctata</name>
    <name type="common">Pacific beetle cockroach</name>
    <dbReference type="NCBI Taxonomy" id="6984"/>
    <lineage>
        <taxon>Eukaryota</taxon>
        <taxon>Metazoa</taxon>
        <taxon>Ecdysozoa</taxon>
        <taxon>Arthropoda</taxon>
        <taxon>Hexapoda</taxon>
        <taxon>Insecta</taxon>
        <taxon>Pterygota</taxon>
        <taxon>Neoptera</taxon>
        <taxon>Polyneoptera</taxon>
        <taxon>Dictyoptera</taxon>
        <taxon>Blattodea</taxon>
        <taxon>Blaberoidea</taxon>
        <taxon>Blaberidae</taxon>
        <taxon>Diplopterinae</taxon>
        <taxon>Diploptera</taxon>
    </lineage>
</organism>
<keyword evidence="3" id="KW-1185">Reference proteome</keyword>
<dbReference type="Proteomes" id="UP001233999">
    <property type="component" value="Unassembled WGS sequence"/>
</dbReference>
<accession>A0AAD8AE32</accession>
<feature type="non-terminal residue" evidence="2">
    <location>
        <position position="1"/>
    </location>
</feature>
<name>A0AAD8AE32_DIPPU</name>
<gene>
    <name evidence="2" type="ORF">L9F63_011807</name>
</gene>
<comment type="caution">
    <text evidence="2">The sequence shown here is derived from an EMBL/GenBank/DDBJ whole genome shotgun (WGS) entry which is preliminary data.</text>
</comment>